<proteinExistence type="predicted"/>
<organism evidence="1">
    <name type="scientific">Zea mays</name>
    <name type="common">Maize</name>
    <dbReference type="NCBI Taxonomy" id="4577"/>
    <lineage>
        <taxon>Eukaryota</taxon>
        <taxon>Viridiplantae</taxon>
        <taxon>Streptophyta</taxon>
        <taxon>Embryophyta</taxon>
        <taxon>Tracheophyta</taxon>
        <taxon>Spermatophyta</taxon>
        <taxon>Magnoliopsida</taxon>
        <taxon>Liliopsida</taxon>
        <taxon>Poales</taxon>
        <taxon>Poaceae</taxon>
        <taxon>PACMAD clade</taxon>
        <taxon>Panicoideae</taxon>
        <taxon>Andropogonodae</taxon>
        <taxon>Andropogoneae</taxon>
        <taxon>Tripsacinae</taxon>
        <taxon>Zea</taxon>
    </lineage>
</organism>
<gene>
    <name evidence="1" type="ORF">Zm00014a_027315</name>
</gene>
<dbReference type="EMBL" id="NCVQ01000001">
    <property type="protein sequence ID" value="PWZ57689.1"/>
    <property type="molecule type" value="Genomic_DNA"/>
</dbReference>
<evidence type="ECO:0000313" key="1">
    <source>
        <dbReference type="EMBL" id="PWZ57689.1"/>
    </source>
</evidence>
<reference evidence="1" key="1">
    <citation type="journal article" date="2018" name="Nat. Genet.">
        <title>Extensive intraspecific gene order and gene structural variations between Mo17 and other maize genomes.</title>
        <authorList>
            <person name="Sun S."/>
            <person name="Zhou Y."/>
            <person name="Chen J."/>
            <person name="Shi J."/>
            <person name="Zhao H."/>
            <person name="Zhao H."/>
            <person name="Song W."/>
            <person name="Zhang M."/>
            <person name="Cui Y."/>
            <person name="Dong X."/>
            <person name="Liu H."/>
            <person name="Ma X."/>
            <person name="Jiao Y."/>
            <person name="Wang B."/>
            <person name="Wei X."/>
            <person name="Stein J.C."/>
            <person name="Glaubitz J.C."/>
            <person name="Lu F."/>
            <person name="Yu G."/>
            <person name="Liang C."/>
            <person name="Fengler K."/>
            <person name="Li B."/>
            <person name="Rafalski A."/>
            <person name="Schnable P.S."/>
            <person name="Ware D.H."/>
            <person name="Buckler E.S."/>
            <person name="Lai J."/>
        </authorList>
    </citation>
    <scope>NUCLEOTIDE SEQUENCE [LARGE SCALE GENOMIC DNA]</scope>
    <source>
        <tissue evidence="1">Seedling</tissue>
    </source>
</reference>
<dbReference type="Proteomes" id="UP000251960">
    <property type="component" value="Chromosome 1"/>
</dbReference>
<comment type="caution">
    <text evidence="1">The sequence shown here is derived from an EMBL/GenBank/DDBJ whole genome shotgun (WGS) entry which is preliminary data.</text>
</comment>
<protein>
    <submittedName>
        <fullName evidence="1">Uncharacterized protein</fullName>
    </submittedName>
</protein>
<name>A0A317YGI6_MAIZE</name>
<sequence>MHRDATPTNIS</sequence>
<accession>A0A317YGI6</accession>